<dbReference type="GO" id="GO:0005739">
    <property type="term" value="C:mitochondrion"/>
    <property type="evidence" value="ECO:0007669"/>
    <property type="project" value="TreeGrafter"/>
</dbReference>
<dbReference type="OrthoDB" id="2434756at2759"/>
<evidence type="ECO:0000313" key="2">
    <source>
        <dbReference type="Proteomes" id="UP000515204"/>
    </source>
</evidence>
<dbReference type="Proteomes" id="UP000515204">
    <property type="component" value="Unplaced"/>
</dbReference>
<name>A0A6P3XT46_DINQU</name>
<dbReference type="KEGG" id="dqu:106748029"/>
<dbReference type="RefSeq" id="XP_014481670.1">
    <property type="nucleotide sequence ID" value="XM_014626184.1"/>
</dbReference>
<dbReference type="GeneID" id="106748029"/>
<dbReference type="AlphaFoldDB" id="A0A6P3XT46"/>
<dbReference type="GO" id="GO:0032981">
    <property type="term" value="P:mitochondrial respiratory chain complex I assembly"/>
    <property type="evidence" value="ECO:0007669"/>
    <property type="project" value="InterPro"/>
</dbReference>
<dbReference type="InterPro" id="IPR009622">
    <property type="entry name" value="NDUFAF4"/>
</dbReference>
<keyword evidence="2" id="KW-1185">Reference proteome</keyword>
<organism evidence="2 3">
    <name type="scientific">Dinoponera quadriceps</name>
    <name type="common">South American ant</name>
    <dbReference type="NCBI Taxonomy" id="609295"/>
    <lineage>
        <taxon>Eukaryota</taxon>
        <taxon>Metazoa</taxon>
        <taxon>Ecdysozoa</taxon>
        <taxon>Arthropoda</taxon>
        <taxon>Hexapoda</taxon>
        <taxon>Insecta</taxon>
        <taxon>Pterygota</taxon>
        <taxon>Neoptera</taxon>
        <taxon>Endopterygota</taxon>
        <taxon>Hymenoptera</taxon>
        <taxon>Apocrita</taxon>
        <taxon>Aculeata</taxon>
        <taxon>Formicoidea</taxon>
        <taxon>Formicidae</taxon>
        <taxon>Ponerinae</taxon>
        <taxon>Ponerini</taxon>
        <taxon>Dinoponera</taxon>
    </lineage>
</organism>
<dbReference type="Pfam" id="PF06784">
    <property type="entry name" value="UPF0240"/>
    <property type="match status" value="1"/>
</dbReference>
<evidence type="ECO:0000256" key="1">
    <source>
        <dbReference type="SAM" id="Coils"/>
    </source>
</evidence>
<proteinExistence type="predicted"/>
<evidence type="ECO:0000313" key="3">
    <source>
        <dbReference type="RefSeq" id="XP_014481670.1"/>
    </source>
</evidence>
<keyword evidence="1" id="KW-0175">Coiled coil</keyword>
<reference evidence="3" key="1">
    <citation type="submission" date="2025-08" db="UniProtKB">
        <authorList>
            <consortium name="RefSeq"/>
        </authorList>
    </citation>
    <scope>IDENTIFICATION</scope>
</reference>
<sequence>MGVVYSTLTRPIRTFNIANRAERIISREKPVRAPQYEFTEKQKKLTDEVNPDFLEKHYQKNMQLDNRLKDVFVTSTDSQINLETTTAEKSLPQSRRNRDEFNMDYHESTVIPEGKCTLKQALTFISQHREDPIKYNSENIAVQYKIDKGKIDEILKHFKSYVSFVPDAPLEKPEQDLIQKTIDDMVIKRQEMEKLEEENERREKYQKK</sequence>
<gene>
    <name evidence="3" type="primary">LOC106748029</name>
</gene>
<protein>
    <submittedName>
        <fullName evidence="3">Protein NDUFAF4 homolog</fullName>
    </submittedName>
</protein>
<dbReference type="PANTHER" id="PTHR13338:SF4">
    <property type="entry name" value="NADH DEHYDROGENASE [UBIQUINONE] 1 ALPHA SUBCOMPLEX ASSEMBLY FACTOR 4"/>
    <property type="match status" value="1"/>
</dbReference>
<dbReference type="PANTHER" id="PTHR13338">
    <property type="entry name" value="UPF0240 PROTEIN"/>
    <property type="match status" value="1"/>
</dbReference>
<accession>A0A6P3XT46</accession>
<feature type="coiled-coil region" evidence="1">
    <location>
        <begin position="178"/>
        <end position="208"/>
    </location>
</feature>